<dbReference type="EMBL" id="BSPC01000057">
    <property type="protein sequence ID" value="GLS22000.1"/>
    <property type="molecule type" value="Genomic_DNA"/>
</dbReference>
<sequence>MPLEEITLETKQHPNLSAENVAQSIQASNDAWQVVEAAE</sequence>
<protein>
    <submittedName>
        <fullName evidence="1">Uncharacterized protein</fullName>
    </submittedName>
</protein>
<evidence type="ECO:0000313" key="2">
    <source>
        <dbReference type="Proteomes" id="UP001156882"/>
    </source>
</evidence>
<name>A0ABQ6CSP5_9HYPH</name>
<keyword evidence="2" id="KW-1185">Reference proteome</keyword>
<comment type="caution">
    <text evidence="1">The sequence shown here is derived from an EMBL/GenBank/DDBJ whole genome shotgun (WGS) entry which is preliminary data.</text>
</comment>
<organism evidence="1 2">
    <name type="scientific">Labrys miyagiensis</name>
    <dbReference type="NCBI Taxonomy" id="346912"/>
    <lineage>
        <taxon>Bacteria</taxon>
        <taxon>Pseudomonadati</taxon>
        <taxon>Pseudomonadota</taxon>
        <taxon>Alphaproteobacteria</taxon>
        <taxon>Hyphomicrobiales</taxon>
        <taxon>Xanthobacteraceae</taxon>
        <taxon>Labrys</taxon>
    </lineage>
</organism>
<proteinExistence type="predicted"/>
<evidence type="ECO:0000313" key="1">
    <source>
        <dbReference type="EMBL" id="GLS22000.1"/>
    </source>
</evidence>
<gene>
    <name evidence="1" type="ORF">GCM10007874_50170</name>
</gene>
<dbReference type="Proteomes" id="UP001156882">
    <property type="component" value="Unassembled WGS sequence"/>
</dbReference>
<reference evidence="2" key="1">
    <citation type="journal article" date="2019" name="Int. J. Syst. Evol. Microbiol.">
        <title>The Global Catalogue of Microorganisms (GCM) 10K type strain sequencing project: providing services to taxonomists for standard genome sequencing and annotation.</title>
        <authorList>
            <consortium name="The Broad Institute Genomics Platform"/>
            <consortium name="The Broad Institute Genome Sequencing Center for Infectious Disease"/>
            <person name="Wu L."/>
            <person name="Ma J."/>
        </authorList>
    </citation>
    <scope>NUCLEOTIDE SEQUENCE [LARGE SCALE GENOMIC DNA]</scope>
    <source>
        <strain evidence="2">NBRC 101365</strain>
    </source>
</reference>
<accession>A0ABQ6CSP5</accession>